<comment type="caution">
    <text evidence="2">The sequence shown here is derived from an EMBL/GenBank/DDBJ whole genome shotgun (WGS) entry which is preliminary data.</text>
</comment>
<dbReference type="Proteomes" id="UP000321532">
    <property type="component" value="Unassembled WGS sequence"/>
</dbReference>
<dbReference type="SUPFAM" id="SSF52266">
    <property type="entry name" value="SGNH hydrolase"/>
    <property type="match status" value="1"/>
</dbReference>
<accession>A0A512AUD9</accession>
<dbReference type="EMBL" id="BJYS01000004">
    <property type="protein sequence ID" value="GEO03293.1"/>
    <property type="molecule type" value="Genomic_DNA"/>
</dbReference>
<dbReference type="InterPro" id="IPR013830">
    <property type="entry name" value="SGNH_hydro"/>
</dbReference>
<dbReference type="InterPro" id="IPR036514">
    <property type="entry name" value="SGNH_hydro_sf"/>
</dbReference>
<dbReference type="RefSeq" id="WP_146895455.1">
    <property type="nucleotide sequence ID" value="NZ_BJYS01000004.1"/>
</dbReference>
<dbReference type="Gene3D" id="3.40.50.1110">
    <property type="entry name" value="SGNH hydrolase"/>
    <property type="match status" value="1"/>
</dbReference>
<gene>
    <name evidence="2" type="ORF">AAE02nite_09570</name>
</gene>
<evidence type="ECO:0000259" key="1">
    <source>
        <dbReference type="Pfam" id="PF13472"/>
    </source>
</evidence>
<evidence type="ECO:0000313" key="3">
    <source>
        <dbReference type="Proteomes" id="UP000321532"/>
    </source>
</evidence>
<dbReference type="OrthoDB" id="9790057at2"/>
<dbReference type="InterPro" id="IPR051532">
    <property type="entry name" value="Ester_Hydrolysis_Enzymes"/>
</dbReference>
<dbReference type="PANTHER" id="PTHR30383">
    <property type="entry name" value="THIOESTERASE 1/PROTEASE 1/LYSOPHOSPHOLIPASE L1"/>
    <property type="match status" value="1"/>
</dbReference>
<evidence type="ECO:0000313" key="2">
    <source>
        <dbReference type="EMBL" id="GEO03293.1"/>
    </source>
</evidence>
<reference evidence="2 3" key="1">
    <citation type="submission" date="2019-07" db="EMBL/GenBank/DDBJ databases">
        <title>Whole genome shotgun sequence of Adhaeribacter aerolatus NBRC 106133.</title>
        <authorList>
            <person name="Hosoyama A."/>
            <person name="Uohara A."/>
            <person name="Ohji S."/>
            <person name="Ichikawa N."/>
        </authorList>
    </citation>
    <scope>NUCLEOTIDE SEQUENCE [LARGE SCALE GENOMIC DNA]</scope>
    <source>
        <strain evidence="2 3">NBRC 106133</strain>
    </source>
</reference>
<dbReference type="GO" id="GO:0004622">
    <property type="term" value="F:phosphatidylcholine lysophospholipase activity"/>
    <property type="evidence" value="ECO:0007669"/>
    <property type="project" value="TreeGrafter"/>
</dbReference>
<proteinExistence type="predicted"/>
<name>A0A512AUD9_9BACT</name>
<organism evidence="2 3">
    <name type="scientific">Adhaeribacter aerolatus</name>
    <dbReference type="NCBI Taxonomy" id="670289"/>
    <lineage>
        <taxon>Bacteria</taxon>
        <taxon>Pseudomonadati</taxon>
        <taxon>Bacteroidota</taxon>
        <taxon>Cytophagia</taxon>
        <taxon>Cytophagales</taxon>
        <taxon>Hymenobacteraceae</taxon>
        <taxon>Adhaeribacter</taxon>
    </lineage>
</organism>
<feature type="domain" description="SGNH hydrolase-type esterase" evidence="1">
    <location>
        <begin position="70"/>
        <end position="238"/>
    </location>
</feature>
<protein>
    <submittedName>
        <fullName evidence="2">Sialate O-acetylesterase</fullName>
    </submittedName>
</protein>
<dbReference type="AlphaFoldDB" id="A0A512AUD9"/>
<sequence length="256" mass="29536">MRKIILALFLIVLSINIFGQSNQLSTKELAKLFPAKKVVSRYHNNWTQKYYPKRILEFKNEPLEYGEIVFIGNSITEGGHDWSGKFGRAPIRNRGIAGDVTDGVLKRLNEITYFKPKAVLILIGINDLFSLHHEEDNPALKYDKVVPSPEFIGKNILKIAKIIHRKSPVTKIYVRTLLPTRREYLKEDILLVNEMIRRNEGKGFYEVIDLYAQFIDSNGELIKELTNDGVHLNDKGYEKWVDFEKPIIEGLGKNHN</sequence>
<keyword evidence="3" id="KW-1185">Reference proteome</keyword>
<dbReference type="Pfam" id="PF13472">
    <property type="entry name" value="Lipase_GDSL_2"/>
    <property type="match status" value="1"/>
</dbReference>
<dbReference type="PANTHER" id="PTHR30383:SF5">
    <property type="entry name" value="SGNH HYDROLASE-TYPE ESTERASE DOMAIN-CONTAINING PROTEIN"/>
    <property type="match status" value="1"/>
</dbReference>